<dbReference type="AlphaFoldDB" id="A0A9D4ET38"/>
<reference evidence="1" key="1">
    <citation type="journal article" date="2019" name="bioRxiv">
        <title>The Genome of the Zebra Mussel, Dreissena polymorpha: A Resource for Invasive Species Research.</title>
        <authorList>
            <person name="McCartney M.A."/>
            <person name="Auch B."/>
            <person name="Kono T."/>
            <person name="Mallez S."/>
            <person name="Zhang Y."/>
            <person name="Obille A."/>
            <person name="Becker A."/>
            <person name="Abrahante J.E."/>
            <person name="Garbe J."/>
            <person name="Badalamenti J.P."/>
            <person name="Herman A."/>
            <person name="Mangelson H."/>
            <person name="Liachko I."/>
            <person name="Sullivan S."/>
            <person name="Sone E.D."/>
            <person name="Koren S."/>
            <person name="Silverstein K.A.T."/>
            <person name="Beckman K.B."/>
            <person name="Gohl D.M."/>
        </authorList>
    </citation>
    <scope>NUCLEOTIDE SEQUENCE</scope>
    <source>
        <strain evidence="1">Duluth1</strain>
        <tissue evidence="1">Whole animal</tissue>
    </source>
</reference>
<name>A0A9D4ET38_DREPO</name>
<reference evidence="1" key="2">
    <citation type="submission" date="2020-11" db="EMBL/GenBank/DDBJ databases">
        <authorList>
            <person name="McCartney M.A."/>
            <person name="Auch B."/>
            <person name="Kono T."/>
            <person name="Mallez S."/>
            <person name="Becker A."/>
            <person name="Gohl D.M."/>
            <person name="Silverstein K.A.T."/>
            <person name="Koren S."/>
            <person name="Bechman K.B."/>
            <person name="Herman A."/>
            <person name="Abrahante J.E."/>
            <person name="Garbe J."/>
        </authorList>
    </citation>
    <scope>NUCLEOTIDE SEQUENCE</scope>
    <source>
        <strain evidence="1">Duluth1</strain>
        <tissue evidence="1">Whole animal</tissue>
    </source>
</reference>
<keyword evidence="2" id="KW-1185">Reference proteome</keyword>
<proteinExistence type="predicted"/>
<evidence type="ECO:0000313" key="2">
    <source>
        <dbReference type="Proteomes" id="UP000828390"/>
    </source>
</evidence>
<dbReference type="Proteomes" id="UP000828390">
    <property type="component" value="Unassembled WGS sequence"/>
</dbReference>
<accession>A0A9D4ET38</accession>
<evidence type="ECO:0000313" key="1">
    <source>
        <dbReference type="EMBL" id="KAH3786414.1"/>
    </source>
</evidence>
<gene>
    <name evidence="1" type="ORF">DPMN_164521</name>
</gene>
<protein>
    <submittedName>
        <fullName evidence="1">Uncharacterized protein</fullName>
    </submittedName>
</protein>
<organism evidence="1 2">
    <name type="scientific">Dreissena polymorpha</name>
    <name type="common">Zebra mussel</name>
    <name type="synonym">Mytilus polymorpha</name>
    <dbReference type="NCBI Taxonomy" id="45954"/>
    <lineage>
        <taxon>Eukaryota</taxon>
        <taxon>Metazoa</taxon>
        <taxon>Spiralia</taxon>
        <taxon>Lophotrochozoa</taxon>
        <taxon>Mollusca</taxon>
        <taxon>Bivalvia</taxon>
        <taxon>Autobranchia</taxon>
        <taxon>Heteroconchia</taxon>
        <taxon>Euheterodonta</taxon>
        <taxon>Imparidentia</taxon>
        <taxon>Neoheterodontei</taxon>
        <taxon>Myida</taxon>
        <taxon>Dreissenoidea</taxon>
        <taxon>Dreissenidae</taxon>
        <taxon>Dreissena</taxon>
    </lineage>
</organism>
<dbReference type="EMBL" id="JAIWYP010000008">
    <property type="protein sequence ID" value="KAH3786414.1"/>
    <property type="molecule type" value="Genomic_DNA"/>
</dbReference>
<sequence>MLMQPTELQTSLCACTVCSGATLSVSLRTCTVCSGQLLCQLLPQVRFSGLLPKRVAPNMTLRECSQI</sequence>
<comment type="caution">
    <text evidence="1">The sequence shown here is derived from an EMBL/GenBank/DDBJ whole genome shotgun (WGS) entry which is preliminary data.</text>
</comment>